<evidence type="ECO:0000313" key="3">
    <source>
        <dbReference type="Proteomes" id="UP000665561"/>
    </source>
</evidence>
<name>A0ABW9XVW4_9BACL</name>
<protein>
    <recommendedName>
        <fullName evidence="4">Integron gene cassette protein</fullName>
    </recommendedName>
</protein>
<keyword evidence="1" id="KW-0812">Transmembrane</keyword>
<keyword evidence="1" id="KW-1133">Transmembrane helix</keyword>
<evidence type="ECO:0008006" key="4">
    <source>
        <dbReference type="Google" id="ProtNLM"/>
    </source>
</evidence>
<reference evidence="2 3" key="1">
    <citation type="submission" date="2020-01" db="EMBL/GenBank/DDBJ databases">
        <title>Paenibacillus soybeanensis sp. nov. isolated from the nodules of soybean (Glycine max(L.) Merr).</title>
        <authorList>
            <person name="Wang H."/>
        </authorList>
    </citation>
    <scope>NUCLEOTIDE SEQUENCE [LARGE SCALE GENOMIC DNA]</scope>
    <source>
        <strain evidence="2 3">T1</strain>
    </source>
</reference>
<feature type="transmembrane region" description="Helical" evidence="1">
    <location>
        <begin position="58"/>
        <end position="78"/>
    </location>
</feature>
<evidence type="ECO:0000256" key="1">
    <source>
        <dbReference type="SAM" id="Phobius"/>
    </source>
</evidence>
<dbReference type="RefSeq" id="WP_161745237.1">
    <property type="nucleotide sequence ID" value="NZ_JAAAMV010000020.1"/>
</dbReference>
<keyword evidence="1" id="KW-0472">Membrane</keyword>
<organism evidence="2 3">
    <name type="scientific">Paenibacillus glycinis</name>
    <dbReference type="NCBI Taxonomy" id="2697035"/>
    <lineage>
        <taxon>Bacteria</taxon>
        <taxon>Bacillati</taxon>
        <taxon>Bacillota</taxon>
        <taxon>Bacilli</taxon>
        <taxon>Bacillales</taxon>
        <taxon>Paenibacillaceae</taxon>
        <taxon>Paenibacillus</taxon>
    </lineage>
</organism>
<feature type="transmembrane region" description="Helical" evidence="1">
    <location>
        <begin position="34"/>
        <end position="51"/>
    </location>
</feature>
<proteinExistence type="predicted"/>
<gene>
    <name evidence="2" type="ORF">GT019_21445</name>
</gene>
<dbReference type="EMBL" id="JAAAMV010000020">
    <property type="protein sequence ID" value="NBD26444.1"/>
    <property type="molecule type" value="Genomic_DNA"/>
</dbReference>
<dbReference type="Proteomes" id="UP000665561">
    <property type="component" value="Unassembled WGS sequence"/>
</dbReference>
<evidence type="ECO:0000313" key="2">
    <source>
        <dbReference type="EMBL" id="NBD26444.1"/>
    </source>
</evidence>
<sequence>MGQRLKKGLLLLVYSAGCGLMLTVFTIVKSPANLLFSLLAILIAIHYFKLFSSLRSRIAFVVLAILGFLFFVLVYAVITAARNGTVGA</sequence>
<feature type="transmembrane region" description="Helical" evidence="1">
    <location>
        <begin position="9"/>
        <end position="28"/>
    </location>
</feature>
<comment type="caution">
    <text evidence="2">The sequence shown here is derived from an EMBL/GenBank/DDBJ whole genome shotgun (WGS) entry which is preliminary data.</text>
</comment>
<keyword evidence="3" id="KW-1185">Reference proteome</keyword>
<accession>A0ABW9XVW4</accession>